<feature type="domain" description="Rho-GAP" evidence="2">
    <location>
        <begin position="529"/>
        <end position="737"/>
    </location>
</feature>
<dbReference type="SMART" id="SM00324">
    <property type="entry name" value="RhoGAP"/>
    <property type="match status" value="1"/>
</dbReference>
<feature type="compositionally biased region" description="Basic and acidic residues" evidence="1">
    <location>
        <begin position="434"/>
        <end position="443"/>
    </location>
</feature>
<gene>
    <name evidence="3" type="ORF">C8A01DRAFT_45078</name>
</gene>
<dbReference type="PROSITE" id="PS50238">
    <property type="entry name" value="RHOGAP"/>
    <property type="match status" value="1"/>
</dbReference>
<dbReference type="InterPro" id="IPR000198">
    <property type="entry name" value="RhoGAP_dom"/>
</dbReference>
<feature type="compositionally biased region" description="Basic and acidic residues" evidence="1">
    <location>
        <begin position="214"/>
        <end position="223"/>
    </location>
</feature>
<dbReference type="Proteomes" id="UP001303115">
    <property type="component" value="Unassembled WGS sequence"/>
</dbReference>
<dbReference type="InterPro" id="IPR008936">
    <property type="entry name" value="Rho_GTPase_activation_prot"/>
</dbReference>
<dbReference type="AlphaFoldDB" id="A0AAN6STD6"/>
<dbReference type="PANTHER" id="PTHR45808:SF2">
    <property type="entry name" value="RHO GTPASE-ACTIVATING PROTEIN 68F"/>
    <property type="match status" value="1"/>
</dbReference>
<feature type="compositionally biased region" description="Polar residues" evidence="1">
    <location>
        <begin position="393"/>
        <end position="412"/>
    </location>
</feature>
<dbReference type="GO" id="GO:0005737">
    <property type="term" value="C:cytoplasm"/>
    <property type="evidence" value="ECO:0007669"/>
    <property type="project" value="TreeGrafter"/>
</dbReference>
<evidence type="ECO:0000256" key="1">
    <source>
        <dbReference type="SAM" id="MobiDB-lite"/>
    </source>
</evidence>
<organism evidence="3 4">
    <name type="scientific">Parachaetomium inaequale</name>
    <dbReference type="NCBI Taxonomy" id="2588326"/>
    <lineage>
        <taxon>Eukaryota</taxon>
        <taxon>Fungi</taxon>
        <taxon>Dikarya</taxon>
        <taxon>Ascomycota</taxon>
        <taxon>Pezizomycotina</taxon>
        <taxon>Sordariomycetes</taxon>
        <taxon>Sordariomycetidae</taxon>
        <taxon>Sordariales</taxon>
        <taxon>Chaetomiaceae</taxon>
        <taxon>Parachaetomium</taxon>
    </lineage>
</organism>
<reference evidence="4" key="1">
    <citation type="journal article" date="2023" name="Mol. Phylogenet. Evol.">
        <title>Genome-scale phylogeny and comparative genomics of the fungal order Sordariales.</title>
        <authorList>
            <person name="Hensen N."/>
            <person name="Bonometti L."/>
            <person name="Westerberg I."/>
            <person name="Brannstrom I.O."/>
            <person name="Guillou S."/>
            <person name="Cros-Aarteil S."/>
            <person name="Calhoun S."/>
            <person name="Haridas S."/>
            <person name="Kuo A."/>
            <person name="Mondo S."/>
            <person name="Pangilinan J."/>
            <person name="Riley R."/>
            <person name="LaButti K."/>
            <person name="Andreopoulos B."/>
            <person name="Lipzen A."/>
            <person name="Chen C."/>
            <person name="Yan M."/>
            <person name="Daum C."/>
            <person name="Ng V."/>
            <person name="Clum A."/>
            <person name="Steindorff A."/>
            <person name="Ohm R.A."/>
            <person name="Martin F."/>
            <person name="Silar P."/>
            <person name="Natvig D.O."/>
            <person name="Lalanne C."/>
            <person name="Gautier V."/>
            <person name="Ament-Velasquez S.L."/>
            <person name="Kruys A."/>
            <person name="Hutchinson M.I."/>
            <person name="Powell A.J."/>
            <person name="Barry K."/>
            <person name="Miller A.N."/>
            <person name="Grigoriev I.V."/>
            <person name="Debuchy R."/>
            <person name="Gladieux P."/>
            <person name="Hiltunen Thoren M."/>
            <person name="Johannesson H."/>
        </authorList>
    </citation>
    <scope>NUCLEOTIDE SEQUENCE [LARGE SCALE GENOMIC DNA]</scope>
    <source>
        <strain evidence="4">CBS 284.82</strain>
    </source>
</reference>
<evidence type="ECO:0000259" key="2">
    <source>
        <dbReference type="PROSITE" id="PS50238"/>
    </source>
</evidence>
<dbReference type="GO" id="GO:0007264">
    <property type="term" value="P:small GTPase-mediated signal transduction"/>
    <property type="evidence" value="ECO:0007669"/>
    <property type="project" value="TreeGrafter"/>
</dbReference>
<feature type="region of interest" description="Disordered" evidence="1">
    <location>
        <begin position="285"/>
        <end position="304"/>
    </location>
</feature>
<protein>
    <recommendedName>
        <fullName evidence="2">Rho-GAP domain-containing protein</fullName>
    </recommendedName>
</protein>
<keyword evidence="4" id="KW-1185">Reference proteome</keyword>
<evidence type="ECO:0000313" key="4">
    <source>
        <dbReference type="Proteomes" id="UP001303115"/>
    </source>
</evidence>
<feature type="region of interest" description="Disordered" evidence="1">
    <location>
        <begin position="352"/>
        <end position="421"/>
    </location>
</feature>
<dbReference type="GO" id="GO:0005096">
    <property type="term" value="F:GTPase activator activity"/>
    <property type="evidence" value="ECO:0007669"/>
    <property type="project" value="TreeGrafter"/>
</dbReference>
<feature type="compositionally biased region" description="Polar residues" evidence="1">
    <location>
        <begin position="473"/>
        <end position="495"/>
    </location>
</feature>
<evidence type="ECO:0000313" key="3">
    <source>
        <dbReference type="EMBL" id="KAK4041872.1"/>
    </source>
</evidence>
<sequence>MLKTSSKGSSLFPPTVPVATSSNPWMSARHPADPFEQAHFPNRQGAEARQKIDRTLRPRPHMWPRGKNRGHHPKGVAISVSAACSAASEAIARISPIINTFVREVRESRSEFDSISTELHSLGGVLDLLGYDAAFFPLALADHTAAVLATCLALIDELEGCISLLDQPGVARAEKKSRWIASRGHIDTLRWTLGQYKLVLGLAADLLGATKSQINDRAERDSPDNQPEAPYDDEAEDNEMAIVAARIAEVSSSLEKDLQQSVALARLGRYLHVLQAQAVVTGSYPESHLHTRRPKRTSSMGGAPDSAIDVSYDDLAGPAFRTGKQITPPPSMTTSVVAWEEGIDEFVGELSEMPIQAPPLPPRSASRMSSETVSRPLTQRPSTADFFSGRGSAPTSPSWPRTPSLSTSSSDGPQHPIHGNYFTPVTELAERIEHRPPRAETRTQSRRSSLFGPSLHPVWENPRADVPVPSPGRPTTSGYDTPQADRQSSLLQRSGSKLSNTFRSLSLRRPALNAVDSDTELDANAVFGVPLTKSIQLAKGVASTRHGTGGSSARATREYPLSVLRCVYYIRDCGLDVPQLFGLGGDQVRIGQLRGLFNSAEASYGKELDWSPFTAHDAAGVILLFLSELPKPVIPESVGKRWISLSRQATIRGARLDQALDFWEEALMGVQGPGRALFKLLLNLWGDIADAMEANEMTAERLAGRVIGPLMHAAAARRQTDFMLALAFLIRKRSEYNLVARGATRKSNAAF</sequence>
<dbReference type="Pfam" id="PF00620">
    <property type="entry name" value="RhoGAP"/>
    <property type="match status" value="1"/>
</dbReference>
<feature type="compositionally biased region" description="Polar residues" evidence="1">
    <location>
        <begin position="366"/>
        <end position="382"/>
    </location>
</feature>
<accession>A0AAN6STD6</accession>
<dbReference type="SUPFAM" id="SSF48350">
    <property type="entry name" value="GTPase activation domain, GAP"/>
    <property type="match status" value="1"/>
</dbReference>
<feature type="region of interest" description="Disordered" evidence="1">
    <location>
        <begin position="434"/>
        <end position="495"/>
    </location>
</feature>
<proteinExistence type="predicted"/>
<dbReference type="EMBL" id="MU854350">
    <property type="protein sequence ID" value="KAK4041872.1"/>
    <property type="molecule type" value="Genomic_DNA"/>
</dbReference>
<comment type="caution">
    <text evidence="3">The sequence shown here is derived from an EMBL/GenBank/DDBJ whole genome shotgun (WGS) entry which is preliminary data.</text>
</comment>
<dbReference type="PANTHER" id="PTHR45808">
    <property type="entry name" value="RHO GTPASE-ACTIVATING PROTEIN 68F"/>
    <property type="match status" value="1"/>
</dbReference>
<dbReference type="CDD" id="cd00159">
    <property type="entry name" value="RhoGAP"/>
    <property type="match status" value="1"/>
</dbReference>
<feature type="region of interest" description="Disordered" evidence="1">
    <location>
        <begin position="214"/>
        <end position="236"/>
    </location>
</feature>
<dbReference type="Gene3D" id="1.10.555.10">
    <property type="entry name" value="Rho GTPase activation protein"/>
    <property type="match status" value="1"/>
</dbReference>
<name>A0AAN6STD6_9PEZI</name>